<dbReference type="RefSeq" id="WP_148853262.1">
    <property type="nucleotide sequence ID" value="NZ_VSRO01000005.1"/>
</dbReference>
<dbReference type="InterPro" id="IPR049945">
    <property type="entry name" value="AAA_22"/>
</dbReference>
<dbReference type="InterPro" id="IPR058852">
    <property type="entry name" value="HTH_77"/>
</dbReference>
<dbReference type="InterPro" id="IPR001867">
    <property type="entry name" value="OmpR/PhoB-type_DNA-bd"/>
</dbReference>
<dbReference type="InterPro" id="IPR027417">
    <property type="entry name" value="P-loop_NTPase"/>
</dbReference>
<dbReference type="GO" id="GO:0003677">
    <property type="term" value="F:DNA binding"/>
    <property type="evidence" value="ECO:0007669"/>
    <property type="project" value="UniProtKB-UniRule"/>
</dbReference>
<dbReference type="GO" id="GO:0000160">
    <property type="term" value="P:phosphorelay signal transduction system"/>
    <property type="evidence" value="ECO:0007669"/>
    <property type="project" value="InterPro"/>
</dbReference>
<dbReference type="InterPro" id="IPR036388">
    <property type="entry name" value="WH-like_DNA-bd_sf"/>
</dbReference>
<dbReference type="SMART" id="SM00382">
    <property type="entry name" value="AAA"/>
    <property type="match status" value="1"/>
</dbReference>
<accession>A0A5D3G9Y5</accession>
<evidence type="ECO:0000256" key="2">
    <source>
        <dbReference type="PROSITE-ProRule" id="PRU01091"/>
    </source>
</evidence>
<evidence type="ECO:0000313" key="5">
    <source>
        <dbReference type="Proteomes" id="UP000324029"/>
    </source>
</evidence>
<feature type="DNA-binding region" description="OmpR/PhoB-type" evidence="2">
    <location>
        <begin position="2"/>
        <end position="100"/>
    </location>
</feature>
<dbReference type="SUPFAM" id="SSF52540">
    <property type="entry name" value="P-loop containing nucleoside triphosphate hydrolases"/>
    <property type="match status" value="1"/>
</dbReference>
<evidence type="ECO:0000256" key="1">
    <source>
        <dbReference type="ARBA" id="ARBA00023125"/>
    </source>
</evidence>
<reference evidence="4 5" key="2">
    <citation type="submission" date="2019-08" db="EMBL/GenBank/DDBJ databases">
        <authorList>
            <person name="Brilhante M."/>
            <person name="Perreten V."/>
        </authorList>
    </citation>
    <scope>NUCLEOTIDE SEQUENCE [LARGE SCALE GENOMIC DNA]</scope>
    <source>
        <strain evidence="4 5">MCP106</strain>
    </source>
</reference>
<dbReference type="PANTHER" id="PTHR47691:SF3">
    <property type="entry name" value="HTH-TYPE TRANSCRIPTIONAL REGULATOR RV0890C-RELATED"/>
    <property type="match status" value="1"/>
</dbReference>
<feature type="domain" description="OmpR/PhoB-type" evidence="3">
    <location>
        <begin position="2"/>
        <end position="100"/>
    </location>
</feature>
<dbReference type="Gene3D" id="1.10.10.10">
    <property type="entry name" value="Winged helix-like DNA-binding domain superfamily/Winged helix DNA-binding domain"/>
    <property type="match status" value="1"/>
</dbReference>
<dbReference type="Gene3D" id="3.40.50.300">
    <property type="entry name" value="P-loop containing nucleotide triphosphate hydrolases"/>
    <property type="match status" value="1"/>
</dbReference>
<dbReference type="GO" id="GO:0016887">
    <property type="term" value="F:ATP hydrolysis activity"/>
    <property type="evidence" value="ECO:0007669"/>
    <property type="project" value="InterPro"/>
</dbReference>
<name>A0A5D3G9Y5_9PSED</name>
<gene>
    <name evidence="4" type="ORF">FXO26_11420</name>
</gene>
<protein>
    <submittedName>
        <fullName evidence="4">ATPase</fullName>
    </submittedName>
</protein>
<dbReference type="InterPro" id="IPR003593">
    <property type="entry name" value="AAA+_ATPase"/>
</dbReference>
<dbReference type="InterPro" id="IPR016032">
    <property type="entry name" value="Sig_transdc_resp-reg_C-effctor"/>
</dbReference>
<dbReference type="Proteomes" id="UP000324029">
    <property type="component" value="Unassembled WGS sequence"/>
</dbReference>
<dbReference type="Pfam" id="PF25872">
    <property type="entry name" value="HTH_77"/>
    <property type="match status" value="1"/>
</dbReference>
<keyword evidence="1 2" id="KW-0238">DNA-binding</keyword>
<organism evidence="4 5">
    <name type="scientific">Pseudomonas synxantha</name>
    <dbReference type="NCBI Taxonomy" id="47883"/>
    <lineage>
        <taxon>Bacteria</taxon>
        <taxon>Pseudomonadati</taxon>
        <taxon>Pseudomonadota</taxon>
        <taxon>Gammaproteobacteria</taxon>
        <taxon>Pseudomonadales</taxon>
        <taxon>Pseudomonadaceae</taxon>
        <taxon>Pseudomonas</taxon>
    </lineage>
</organism>
<dbReference type="Pfam" id="PF13401">
    <property type="entry name" value="AAA_22"/>
    <property type="match status" value="1"/>
</dbReference>
<dbReference type="AlphaFoldDB" id="A0A5D3G9Y5"/>
<dbReference type="EMBL" id="VSRO01000005">
    <property type="protein sequence ID" value="TYK57867.1"/>
    <property type="molecule type" value="Genomic_DNA"/>
</dbReference>
<dbReference type="GO" id="GO:0006355">
    <property type="term" value="P:regulation of DNA-templated transcription"/>
    <property type="evidence" value="ECO:0007669"/>
    <property type="project" value="InterPro"/>
</dbReference>
<dbReference type="CDD" id="cd00383">
    <property type="entry name" value="trans_reg_C"/>
    <property type="match status" value="1"/>
</dbReference>
<dbReference type="PRINTS" id="PR00364">
    <property type="entry name" value="DISEASERSIST"/>
</dbReference>
<sequence>MSEAFEFGPFRLCPTTRILRKNNVAVILGSRAFDLLVGLVESHGKVLTHRDLMAVAWPGMVIEASNVRVQIAHLRRMLGCGDDGPHYIASVAGRGYCFAAGVKRVESIDPLQDWTSEEGTSAAPSKALNAAKLHRVPSNFPARFEGAIGRDDCICELSQLVQKQRLVTVVGPGGAGKTTLAILVGHALGVSDGSVVFVDLGVVDHDERVAEELASAIGYTSSKAALFQDLLVVLSTRKILIVFDNCEHVLDVVASLCQQIIQATRNVCFLNTSREALGIKDECVYLLRPLSFPSNTERLSAEQAMLWPAIQLFVERAKEGGGSGKLRDDEASIVATLCRRLDGNPHAIEVVARRVGTFGVQGIADLLTNHFPLHWHGRRDSSPRHQTIETMIDWSHNLLPERHRQVLYRLSVFPGNFSIDAAVAVASGEQGDAVRVEEVISDLEYKSLVTTSTVNGEVQFRLLETVKAYAAARLDRLQGKEKTARRHALWYAQQLKKYVGRENRANAESTLPNAPDIENVRAAMDWLVASQQDAELTTNISYGAARLFLDSGLLWECKRCCERAINNIPDHLCSTKIELDLLELMAVTYYSVGDYDGEITNVIERGLAISRYIGDSSSTFHLLAGQHLVMMTGGNFQQSLAISECYACEASYNGGISEAVIANWLAGVSNHYMGNQMLADSNLFTGTQTAVRNKLRPLRYFELKQQIIASTEMARGALIRGLPIQALKLAVKGLRQCLAQLPSSKISVVRMDALQALSEALRESGNSFESLLVINEAIDLAKNTCGVFNLADLLRTKTEVMMSLPYLDQSTIDDVLSKTISV</sequence>
<comment type="caution">
    <text evidence="4">The sequence shown here is derived from an EMBL/GenBank/DDBJ whole genome shotgun (WGS) entry which is preliminary data.</text>
</comment>
<dbReference type="PANTHER" id="PTHR47691">
    <property type="entry name" value="REGULATOR-RELATED"/>
    <property type="match status" value="1"/>
</dbReference>
<dbReference type="PROSITE" id="PS51755">
    <property type="entry name" value="OMPR_PHOB"/>
    <property type="match status" value="1"/>
</dbReference>
<reference evidence="4 5" key="1">
    <citation type="submission" date="2019-08" db="EMBL/GenBank/DDBJ databases">
        <title>Subclass B2 metallo-beta lactamase from Pseudomonas synxantha.</title>
        <authorList>
            <person name="Poirel L."/>
            <person name="Palmieri M."/>
            <person name="Masseron A."/>
            <person name="Perreten V."/>
            <person name="Nordman P."/>
        </authorList>
    </citation>
    <scope>NUCLEOTIDE SEQUENCE [LARGE SCALE GENOMIC DNA]</scope>
    <source>
        <strain evidence="4 5">MCP106</strain>
    </source>
</reference>
<dbReference type="Pfam" id="PF00486">
    <property type="entry name" value="Trans_reg_C"/>
    <property type="match status" value="1"/>
</dbReference>
<dbReference type="SUPFAM" id="SSF46894">
    <property type="entry name" value="C-terminal effector domain of the bipartite response regulators"/>
    <property type="match status" value="1"/>
</dbReference>
<dbReference type="SMART" id="SM00862">
    <property type="entry name" value="Trans_reg_C"/>
    <property type="match status" value="1"/>
</dbReference>
<proteinExistence type="predicted"/>
<evidence type="ECO:0000259" key="3">
    <source>
        <dbReference type="PROSITE" id="PS51755"/>
    </source>
</evidence>
<evidence type="ECO:0000313" key="4">
    <source>
        <dbReference type="EMBL" id="TYK57867.1"/>
    </source>
</evidence>